<organism evidence="2 3">
    <name type="scientific">Acaulospora morrowiae</name>
    <dbReference type="NCBI Taxonomy" id="94023"/>
    <lineage>
        <taxon>Eukaryota</taxon>
        <taxon>Fungi</taxon>
        <taxon>Fungi incertae sedis</taxon>
        <taxon>Mucoromycota</taxon>
        <taxon>Glomeromycotina</taxon>
        <taxon>Glomeromycetes</taxon>
        <taxon>Diversisporales</taxon>
        <taxon>Acaulosporaceae</taxon>
        <taxon>Acaulospora</taxon>
    </lineage>
</organism>
<evidence type="ECO:0000256" key="1">
    <source>
        <dbReference type="SAM" id="MobiDB-lite"/>
    </source>
</evidence>
<gene>
    <name evidence="2" type="ORF">AMORRO_LOCUS16190</name>
</gene>
<feature type="non-terminal residue" evidence="2">
    <location>
        <position position="293"/>
    </location>
</feature>
<dbReference type="Proteomes" id="UP000789342">
    <property type="component" value="Unassembled WGS sequence"/>
</dbReference>
<feature type="region of interest" description="Disordered" evidence="1">
    <location>
        <begin position="48"/>
        <end position="90"/>
    </location>
</feature>
<dbReference type="OrthoDB" id="10657432at2759"/>
<evidence type="ECO:0000313" key="2">
    <source>
        <dbReference type="EMBL" id="CAG8764840.1"/>
    </source>
</evidence>
<feature type="non-terminal residue" evidence="2">
    <location>
        <position position="1"/>
    </location>
</feature>
<comment type="caution">
    <text evidence="2">The sequence shown here is derived from an EMBL/GenBank/DDBJ whole genome shotgun (WGS) entry which is preliminary data.</text>
</comment>
<feature type="region of interest" description="Disordered" evidence="1">
    <location>
        <begin position="117"/>
        <end position="147"/>
    </location>
</feature>
<sequence length="293" mass="33887">RLPELIEELKPNLASRIRLDKVSKQRCGNLDSTLHEIYETEWKIELLKSGNVPEKPPKKSRGNNDVIQGDIDMENGEEESSDRDSDFIDDSGVEYTKEELAEFRRVGMEFQIDSLEPFHENSNPVSLEPSSGKDHPASPEQEGFPEKDIIVINSDSDTEMDSEDNRKERKLDHRENNLKGYEFNHVNRSYSHNENNLKDHEFNYVSKNYIGDSDDDDLGVTSEGKKVKETADVIELRKARTLLEENYSRRCEIQKRSARNEKGIIINLGHQEEETDIYVHEELASKLKKHQVE</sequence>
<accession>A0A9N9J5J6</accession>
<dbReference type="AlphaFoldDB" id="A0A9N9J5J6"/>
<evidence type="ECO:0000313" key="3">
    <source>
        <dbReference type="Proteomes" id="UP000789342"/>
    </source>
</evidence>
<feature type="compositionally biased region" description="Polar residues" evidence="1">
    <location>
        <begin position="120"/>
        <end position="129"/>
    </location>
</feature>
<feature type="compositionally biased region" description="Acidic residues" evidence="1">
    <location>
        <begin position="71"/>
        <end position="90"/>
    </location>
</feature>
<protein>
    <submittedName>
        <fullName evidence="2">12506_t:CDS:1</fullName>
    </submittedName>
</protein>
<name>A0A9N9J5J6_9GLOM</name>
<reference evidence="2" key="1">
    <citation type="submission" date="2021-06" db="EMBL/GenBank/DDBJ databases">
        <authorList>
            <person name="Kallberg Y."/>
            <person name="Tangrot J."/>
            <person name="Rosling A."/>
        </authorList>
    </citation>
    <scope>NUCLEOTIDE SEQUENCE</scope>
    <source>
        <strain evidence="2">CL551</strain>
    </source>
</reference>
<dbReference type="EMBL" id="CAJVPV010042954">
    <property type="protein sequence ID" value="CAG8764840.1"/>
    <property type="molecule type" value="Genomic_DNA"/>
</dbReference>
<keyword evidence="3" id="KW-1185">Reference proteome</keyword>
<proteinExistence type="predicted"/>